<accession>A0ABU4JMD0</accession>
<organism evidence="1 2">
    <name type="scientific">Epilithonimonas ginsengisoli</name>
    <dbReference type="NCBI Taxonomy" id="1245592"/>
    <lineage>
        <taxon>Bacteria</taxon>
        <taxon>Pseudomonadati</taxon>
        <taxon>Bacteroidota</taxon>
        <taxon>Flavobacteriia</taxon>
        <taxon>Flavobacteriales</taxon>
        <taxon>Weeksellaceae</taxon>
        <taxon>Chryseobacterium group</taxon>
        <taxon>Epilithonimonas</taxon>
    </lineage>
</organism>
<evidence type="ECO:0000313" key="2">
    <source>
        <dbReference type="Proteomes" id="UP001204439"/>
    </source>
</evidence>
<evidence type="ECO:0000313" key="1">
    <source>
        <dbReference type="EMBL" id="MDW8550651.1"/>
    </source>
</evidence>
<dbReference type="RefSeq" id="WP_131797812.1">
    <property type="nucleotide sequence ID" value="NZ_JAMXLT020000038.1"/>
</dbReference>
<dbReference type="EMBL" id="JAMXLT020000038">
    <property type="protein sequence ID" value="MDW8550651.1"/>
    <property type="molecule type" value="Genomic_DNA"/>
</dbReference>
<name>A0ABU4JMD0_9FLAO</name>
<keyword evidence="2" id="KW-1185">Reference proteome</keyword>
<reference evidence="1 2" key="1">
    <citation type="submission" date="2023-11" db="EMBL/GenBank/DDBJ databases">
        <title>First isolation, identification, and characterization of non-pathogenic Epilithonimonas ginsengisoli isolated from diseased farmed rainbow trout (Oncorhynchus mykiss) in Chile.</title>
        <authorList>
            <person name="Miranda C.D."/>
            <person name="Irgang R."/>
            <person name="Concha C."/>
            <person name="Rojas R."/>
            <person name="Avendano R."/>
        </authorList>
    </citation>
    <scope>NUCLEOTIDE SEQUENCE [LARGE SCALE GENOMIC DNA]</scope>
    <source>
        <strain evidence="1 2">FP99</strain>
    </source>
</reference>
<sequence length="92" mass="11251">MIKSKYLQDKNREIITKYFEKNNFERYRSASNILIYNEENDFSLNPNYQTSRIILLDKDFIYMAVIKENFRLNIPVLTKHIFLKRDLKKLLN</sequence>
<proteinExistence type="predicted"/>
<dbReference type="Proteomes" id="UP001204439">
    <property type="component" value="Unassembled WGS sequence"/>
</dbReference>
<comment type="caution">
    <text evidence="1">The sequence shown here is derived from an EMBL/GenBank/DDBJ whole genome shotgun (WGS) entry which is preliminary data.</text>
</comment>
<gene>
    <name evidence="1" type="ORF">NG800_017115</name>
</gene>
<protein>
    <submittedName>
        <fullName evidence="1">Uncharacterized protein</fullName>
    </submittedName>
</protein>